<dbReference type="Gene3D" id="3.40.50.2000">
    <property type="entry name" value="Glycogen Phosphorylase B"/>
    <property type="match status" value="1"/>
</dbReference>
<evidence type="ECO:0000313" key="2">
    <source>
        <dbReference type="Proteomes" id="UP001500909"/>
    </source>
</evidence>
<dbReference type="PANTHER" id="PTHR21015">
    <property type="entry name" value="UDP-N-ACETYLGLUCOSAMINE--N-ACETYLMURAMYL-(PENTAPEPTIDE) PYROPHOSPHORYL-UNDECAPRENOL N-ACETYLGLUCOSAMINE TRANSFERASE 1"/>
    <property type="match status" value="1"/>
</dbReference>
<dbReference type="Proteomes" id="UP001500909">
    <property type="component" value="Unassembled WGS sequence"/>
</dbReference>
<dbReference type="PANTHER" id="PTHR21015:SF22">
    <property type="entry name" value="GLYCOSYLTRANSFERASE"/>
    <property type="match status" value="1"/>
</dbReference>
<sequence length="420" mass="45147">MRIVLTPNSTGSGHNMRALALAREVRRRHPDAELTVLLASLQSTFAPLFAEAGVRVVDIAGEQVNHATRSNLGQDLDWAGYIGRYLAPAFVNGERLLSYLAHYRDLAPDLVVSDYNISASLAAVLGGTPHALVTERYDFTLCQVDDATLEAGGFRVDRDDLRRGRNALHTVFERIVQSAEVVLTDKPFVRELDEGTAVARALADGRAVFTGPMIREVPERTDGAAVRASLGLGPGPLMVGSVGGTSMFWENKQRVIESYIDAHRLLKRDRPDLQLVLLGREWVEAPEDVVVLTYLPDWMPLLQEADVLLSAPGWITVTEVAALRVPTVFVLSSLGEYHEVEASRRLDLLGFPSLVAPGAGEICEAVRPLLEAPAAGPTPGQLAIAPHGPGTAEAATLLVEAARRSGARTSPVPATDGGGR</sequence>
<accession>A0ABP3KUX6</accession>
<dbReference type="SUPFAM" id="SSF53756">
    <property type="entry name" value="UDP-Glycosyltransferase/glycogen phosphorylase"/>
    <property type="match status" value="1"/>
</dbReference>
<organism evidence="1 2">
    <name type="scientific">Streptomyces olivaceiscleroticus</name>
    <dbReference type="NCBI Taxonomy" id="68245"/>
    <lineage>
        <taxon>Bacteria</taxon>
        <taxon>Bacillati</taxon>
        <taxon>Actinomycetota</taxon>
        <taxon>Actinomycetes</taxon>
        <taxon>Kitasatosporales</taxon>
        <taxon>Streptomycetaceae</taxon>
        <taxon>Streptomyces</taxon>
    </lineage>
</organism>
<protein>
    <recommendedName>
        <fullName evidence="3">Glycosyltransferase</fullName>
    </recommendedName>
</protein>
<reference evidence="2" key="1">
    <citation type="journal article" date="2019" name="Int. J. Syst. Evol. Microbiol.">
        <title>The Global Catalogue of Microorganisms (GCM) 10K type strain sequencing project: providing services to taxonomists for standard genome sequencing and annotation.</title>
        <authorList>
            <consortium name="The Broad Institute Genomics Platform"/>
            <consortium name="The Broad Institute Genome Sequencing Center for Infectious Disease"/>
            <person name="Wu L."/>
            <person name="Ma J."/>
        </authorList>
    </citation>
    <scope>NUCLEOTIDE SEQUENCE [LARGE SCALE GENOMIC DNA]</scope>
    <source>
        <strain evidence="2">JCM 4805</strain>
    </source>
</reference>
<dbReference type="EMBL" id="BAAABY010000045">
    <property type="protein sequence ID" value="GAA0487637.1"/>
    <property type="molecule type" value="Genomic_DNA"/>
</dbReference>
<keyword evidence="2" id="KW-1185">Reference proteome</keyword>
<gene>
    <name evidence="1" type="ORF">GCM10010361_60660</name>
</gene>
<evidence type="ECO:0008006" key="3">
    <source>
        <dbReference type="Google" id="ProtNLM"/>
    </source>
</evidence>
<dbReference type="RefSeq" id="WP_346098523.1">
    <property type="nucleotide sequence ID" value="NZ_BAAABY010000045.1"/>
</dbReference>
<name>A0ABP3KUX6_9ACTN</name>
<comment type="caution">
    <text evidence="1">The sequence shown here is derived from an EMBL/GenBank/DDBJ whole genome shotgun (WGS) entry which is preliminary data.</text>
</comment>
<proteinExistence type="predicted"/>
<evidence type="ECO:0000313" key="1">
    <source>
        <dbReference type="EMBL" id="GAA0487637.1"/>
    </source>
</evidence>